<dbReference type="PANTHER" id="PTHR43240">
    <property type="entry name" value="1,4-DIHYDROXY-2-NAPHTHOYL-COA THIOESTERASE 1"/>
    <property type="match status" value="1"/>
</dbReference>
<dbReference type="CDD" id="cd03443">
    <property type="entry name" value="PaaI_thioesterase"/>
    <property type="match status" value="1"/>
</dbReference>
<accession>A0A3P1SU42</accession>
<comment type="catalytic activity">
    <reaction evidence="3">
        <text>a long-chain fatty acyl-CoA + H2O = a long-chain fatty acid + CoA + H(+)</text>
        <dbReference type="Rhea" id="RHEA:67680"/>
        <dbReference type="ChEBI" id="CHEBI:15377"/>
        <dbReference type="ChEBI" id="CHEBI:15378"/>
        <dbReference type="ChEBI" id="CHEBI:57287"/>
        <dbReference type="ChEBI" id="CHEBI:57560"/>
        <dbReference type="ChEBI" id="CHEBI:83139"/>
    </reaction>
</comment>
<organism evidence="9 10">
    <name type="scientific">Amphritea balenae</name>
    <dbReference type="NCBI Taxonomy" id="452629"/>
    <lineage>
        <taxon>Bacteria</taxon>
        <taxon>Pseudomonadati</taxon>
        <taxon>Pseudomonadota</taxon>
        <taxon>Gammaproteobacteria</taxon>
        <taxon>Oceanospirillales</taxon>
        <taxon>Oceanospirillaceae</taxon>
        <taxon>Amphritea</taxon>
    </lineage>
</organism>
<evidence type="ECO:0000256" key="4">
    <source>
        <dbReference type="ARBA" id="ARBA00038381"/>
    </source>
</evidence>
<comment type="similarity">
    <text evidence="4">Belongs to the YigI thioesterase family.</text>
</comment>
<evidence type="ECO:0000256" key="3">
    <source>
        <dbReference type="ARBA" id="ARBA00036002"/>
    </source>
</evidence>
<comment type="catalytic activity">
    <reaction evidence="7">
        <text>a medium-chain fatty acyl-CoA + H2O = a medium-chain fatty acid + CoA + H(+)</text>
        <dbReference type="Rhea" id="RHEA:68184"/>
        <dbReference type="ChEBI" id="CHEBI:15377"/>
        <dbReference type="ChEBI" id="CHEBI:15378"/>
        <dbReference type="ChEBI" id="CHEBI:57287"/>
        <dbReference type="ChEBI" id="CHEBI:59558"/>
        <dbReference type="ChEBI" id="CHEBI:90546"/>
    </reaction>
</comment>
<dbReference type="PANTHER" id="PTHR43240:SF20">
    <property type="entry name" value="MEDIUM_LONG-CHAIN ACYL-COA THIOESTERASE YIGI"/>
    <property type="match status" value="1"/>
</dbReference>
<sequence>MVELQSAPAEFRVYNPDFADEVERVFYSAPFVRDLGFELLSFEPGHCSTSLELNDKHLQQDGYVHAGVQATLADHTAGTAGATLLAKNQIVLTAEFKINLLRAAKGDRLECRSRVLKPGKQLIIAESEVFCVSGDKAELVSKATVTLAVVSQ</sequence>
<dbReference type="EC" id="3.1.2.20" evidence="5"/>
<dbReference type="GO" id="GO:0047617">
    <property type="term" value="F:fatty acyl-CoA hydrolase activity"/>
    <property type="evidence" value="ECO:0007669"/>
    <property type="project" value="UniProtKB-EC"/>
</dbReference>
<keyword evidence="1" id="KW-0378">Hydrolase</keyword>
<dbReference type="Pfam" id="PF03061">
    <property type="entry name" value="4HBT"/>
    <property type="match status" value="1"/>
</dbReference>
<evidence type="ECO:0000256" key="5">
    <source>
        <dbReference type="ARBA" id="ARBA00038894"/>
    </source>
</evidence>
<dbReference type="InterPro" id="IPR029069">
    <property type="entry name" value="HotDog_dom_sf"/>
</dbReference>
<dbReference type="AlphaFoldDB" id="A0A3P1SU42"/>
<proteinExistence type="inferred from homology"/>
<dbReference type="SUPFAM" id="SSF54637">
    <property type="entry name" value="Thioesterase/thiol ester dehydrase-isomerase"/>
    <property type="match status" value="1"/>
</dbReference>
<evidence type="ECO:0000256" key="6">
    <source>
        <dbReference type="ARBA" id="ARBA00040062"/>
    </source>
</evidence>
<protein>
    <recommendedName>
        <fullName evidence="6">Medium/long-chain acyl-CoA thioesterase YigI</fullName>
        <ecNumber evidence="5">3.1.2.20</ecNumber>
    </recommendedName>
</protein>
<gene>
    <name evidence="9" type="ORF">EHS89_05855</name>
</gene>
<dbReference type="EMBL" id="RQXV01000002">
    <property type="protein sequence ID" value="RRD00610.1"/>
    <property type="molecule type" value="Genomic_DNA"/>
</dbReference>
<dbReference type="RefSeq" id="WP_124925191.1">
    <property type="nucleotide sequence ID" value="NZ_BMOH01000003.1"/>
</dbReference>
<name>A0A3P1SU42_9GAMM</name>
<evidence type="ECO:0000256" key="2">
    <source>
        <dbReference type="ARBA" id="ARBA00035880"/>
    </source>
</evidence>
<evidence type="ECO:0000256" key="1">
    <source>
        <dbReference type="ARBA" id="ARBA00022801"/>
    </source>
</evidence>
<dbReference type="InterPro" id="IPR006683">
    <property type="entry name" value="Thioestr_dom"/>
</dbReference>
<dbReference type="Proteomes" id="UP000267535">
    <property type="component" value="Unassembled WGS sequence"/>
</dbReference>
<feature type="domain" description="Thioesterase" evidence="8">
    <location>
        <begin position="62"/>
        <end position="136"/>
    </location>
</feature>
<evidence type="ECO:0000313" key="9">
    <source>
        <dbReference type="EMBL" id="RRD00610.1"/>
    </source>
</evidence>
<comment type="catalytic activity">
    <reaction evidence="2">
        <text>a fatty acyl-CoA + H2O = a fatty acid + CoA + H(+)</text>
        <dbReference type="Rhea" id="RHEA:16781"/>
        <dbReference type="ChEBI" id="CHEBI:15377"/>
        <dbReference type="ChEBI" id="CHEBI:15378"/>
        <dbReference type="ChEBI" id="CHEBI:28868"/>
        <dbReference type="ChEBI" id="CHEBI:57287"/>
        <dbReference type="ChEBI" id="CHEBI:77636"/>
        <dbReference type="EC" id="3.1.2.20"/>
    </reaction>
</comment>
<comment type="caution">
    <text evidence="9">The sequence shown here is derived from an EMBL/GenBank/DDBJ whole genome shotgun (WGS) entry which is preliminary data.</text>
</comment>
<dbReference type="Gene3D" id="3.10.129.10">
    <property type="entry name" value="Hotdog Thioesterase"/>
    <property type="match status" value="1"/>
</dbReference>
<dbReference type="InterPro" id="IPR003736">
    <property type="entry name" value="PAAI_dom"/>
</dbReference>
<dbReference type="OrthoDB" id="4565299at2"/>
<keyword evidence="10" id="KW-1185">Reference proteome</keyword>
<dbReference type="NCBIfam" id="TIGR00369">
    <property type="entry name" value="unchar_dom_1"/>
    <property type="match status" value="1"/>
</dbReference>
<evidence type="ECO:0000313" key="10">
    <source>
        <dbReference type="Proteomes" id="UP000267535"/>
    </source>
</evidence>
<reference evidence="9 10" key="1">
    <citation type="submission" date="2018-11" db="EMBL/GenBank/DDBJ databases">
        <title>The draft genome sequence of Amphritea balenae JAMM 1525T.</title>
        <authorList>
            <person name="Fang Z."/>
            <person name="Zhang Y."/>
            <person name="Han X."/>
        </authorList>
    </citation>
    <scope>NUCLEOTIDE SEQUENCE [LARGE SCALE GENOMIC DNA]</scope>
    <source>
        <strain evidence="9 10">JAMM 1525</strain>
    </source>
</reference>
<evidence type="ECO:0000259" key="8">
    <source>
        <dbReference type="Pfam" id="PF03061"/>
    </source>
</evidence>
<evidence type="ECO:0000256" key="7">
    <source>
        <dbReference type="ARBA" id="ARBA00048062"/>
    </source>
</evidence>